<keyword evidence="1" id="KW-1133">Transmembrane helix</keyword>
<feature type="non-terminal residue" evidence="2">
    <location>
        <position position="1"/>
    </location>
</feature>
<gene>
    <name evidence="2" type="ORF">MOQ_010241</name>
</gene>
<dbReference type="AlphaFoldDB" id="K2NAN1"/>
<accession>K2NAN1</accession>
<evidence type="ECO:0000313" key="3">
    <source>
        <dbReference type="Proteomes" id="UP000007350"/>
    </source>
</evidence>
<dbReference type="Proteomes" id="UP000007350">
    <property type="component" value="Unassembled WGS sequence"/>
</dbReference>
<name>K2NAN1_TRYCR</name>
<dbReference type="InterPro" id="IPR008999">
    <property type="entry name" value="Actin-crosslinking"/>
</dbReference>
<comment type="caution">
    <text evidence="2">The sequence shown here is derived from an EMBL/GenBank/DDBJ whole genome shotgun (WGS) entry which is preliminary data.</text>
</comment>
<dbReference type="OrthoDB" id="251789at2759"/>
<protein>
    <submittedName>
        <fullName evidence="2">Uncharacterized protein</fullName>
    </submittedName>
</protein>
<feature type="transmembrane region" description="Helical" evidence="1">
    <location>
        <begin position="24"/>
        <end position="56"/>
    </location>
</feature>
<proteinExistence type="predicted"/>
<evidence type="ECO:0000256" key="1">
    <source>
        <dbReference type="SAM" id="Phobius"/>
    </source>
</evidence>
<reference evidence="2 3" key="1">
    <citation type="journal article" date="2012" name="BMC Genomics">
        <title>Comparative genomic analysis of human infective Trypanosoma cruzi lineages with the bat-restricted subspecies T. cruzi marinkellei.</title>
        <authorList>
            <person name="Franzen O."/>
            <person name="Talavera-Lopez C."/>
            <person name="Ochaya S."/>
            <person name="Butler C.E."/>
            <person name="Messenger L.A."/>
            <person name="Lewis M.D."/>
            <person name="Llewellyn M.S."/>
            <person name="Marinkelle C.J."/>
            <person name="Tyler K.M."/>
            <person name="Miles M.A."/>
            <person name="Andersson B."/>
        </authorList>
    </citation>
    <scope>NUCLEOTIDE SEQUENCE [LARGE SCALE GENOMIC DNA]</scope>
    <source>
        <strain evidence="2 3">B7</strain>
    </source>
</reference>
<sequence>CVCVCVPFCAYYVRVGLVGIHARFIFFFLTCYSLFSFLFCLSLSVSLSLSLSFGGLGERRERAVVVMSNFLQHPWSLLRPLLSFSLLSVIIFLLFISQWGPESSSSSSRVVVFHAGFQQIKQRNTEVWIGGPLGITNIETTLKVEWRDFDAVTIRQTRDSYLMCEKGKASWFVPRLFIDDIATSELWNVHILHDGTFALMSSGNQRYLSLGEDGNLWCNVKTINHATFWRQFMPEQSACLHARNMNDKDPTTVACWSILEAERISRRIILFGTIKPLERIEPKNASDMYDPVIITKRTLINWARLPGVQPVIFSDDSCSQRLIENINMEYAGRSGFSVIKTIHEFEMQPDYIQPTYRGLFQSVIKHYPLAKSIMYANMDILFTSSLVKTLEKVQQVYNNKKRMMRLHNKSYHGWFIVGRRINVNVPVHWSMEIENWDSEIEIQLKTLKGKIFSSDAEDYFAMNVDFFNWYKIPPFIVGGIVFDNWLTSQAVLLDITGKALTVDATKTLTAIHQNHGKNMYASLLKPKSNFNIQLLKKMVECRIVLQKTVHITHVMGVMGDV</sequence>
<keyword evidence="1" id="KW-0812">Transmembrane</keyword>
<keyword evidence="3" id="KW-1185">Reference proteome</keyword>
<evidence type="ECO:0000313" key="2">
    <source>
        <dbReference type="EMBL" id="EKF26082.1"/>
    </source>
</evidence>
<organism evidence="2 3">
    <name type="scientific">Trypanosoma cruzi marinkellei</name>
    <dbReference type="NCBI Taxonomy" id="85056"/>
    <lineage>
        <taxon>Eukaryota</taxon>
        <taxon>Discoba</taxon>
        <taxon>Euglenozoa</taxon>
        <taxon>Kinetoplastea</taxon>
        <taxon>Metakinetoplastina</taxon>
        <taxon>Trypanosomatida</taxon>
        <taxon>Trypanosomatidae</taxon>
        <taxon>Trypanosoma</taxon>
        <taxon>Schizotrypanum</taxon>
    </lineage>
</organism>
<keyword evidence="1" id="KW-0472">Membrane</keyword>
<feature type="transmembrane region" description="Helical" evidence="1">
    <location>
        <begin position="77"/>
        <end position="99"/>
    </location>
</feature>
<dbReference type="EMBL" id="AHKC01022385">
    <property type="protein sequence ID" value="EKF26082.1"/>
    <property type="molecule type" value="Genomic_DNA"/>
</dbReference>
<dbReference type="SUPFAM" id="SSF50405">
    <property type="entry name" value="Actin-crosslinking proteins"/>
    <property type="match status" value="1"/>
</dbReference>